<dbReference type="OrthoDB" id="24906at2759"/>
<dbReference type="InterPro" id="IPR051213">
    <property type="entry name" value="START_lipid_transfer"/>
</dbReference>
<keyword evidence="19" id="KW-1185">Reference proteome</keyword>
<gene>
    <name evidence="18" type="ORF">PROFUN_02723</name>
</gene>
<evidence type="ECO:0000256" key="8">
    <source>
        <dbReference type="ARBA" id="ARBA00022990"/>
    </source>
</evidence>
<evidence type="ECO:0000259" key="17">
    <source>
        <dbReference type="PROSITE" id="PS50848"/>
    </source>
</evidence>
<dbReference type="GO" id="GO:0016020">
    <property type="term" value="C:membrane"/>
    <property type="evidence" value="ECO:0007669"/>
    <property type="project" value="UniProtKB-SubCell"/>
</dbReference>
<evidence type="ECO:0000256" key="9">
    <source>
        <dbReference type="ARBA" id="ARBA00023055"/>
    </source>
</evidence>
<evidence type="ECO:0000313" key="18">
    <source>
        <dbReference type="EMBL" id="PRP87986.1"/>
    </source>
</evidence>
<evidence type="ECO:0000256" key="11">
    <source>
        <dbReference type="ARBA" id="ARBA00023121"/>
    </source>
</evidence>
<dbReference type="GO" id="GO:0006869">
    <property type="term" value="P:lipid transport"/>
    <property type="evidence" value="ECO:0007669"/>
    <property type="project" value="UniProtKB-KW"/>
</dbReference>
<keyword evidence="9" id="KW-0445">Lipid transport</keyword>
<name>A0A2P6NVM6_9EUKA</name>
<proteinExistence type="predicted"/>
<feature type="domain" description="START" evidence="17">
    <location>
        <begin position="25"/>
        <end position="210"/>
    </location>
</feature>
<evidence type="ECO:0000256" key="2">
    <source>
        <dbReference type="ARBA" id="ARBA00004370"/>
    </source>
</evidence>
<evidence type="ECO:0000256" key="3">
    <source>
        <dbReference type="ARBA" id="ARBA00004496"/>
    </source>
</evidence>
<comment type="caution">
    <text evidence="18">The sequence shown here is derived from an EMBL/GenBank/DDBJ whole genome shotgun (WGS) entry which is preliminary data.</text>
</comment>
<dbReference type="SUPFAM" id="SSF55961">
    <property type="entry name" value="Bet v1-like"/>
    <property type="match status" value="1"/>
</dbReference>
<evidence type="ECO:0000256" key="7">
    <source>
        <dbReference type="ARBA" id="ARBA00022846"/>
    </source>
</evidence>
<keyword evidence="13" id="KW-0966">Cell projection</keyword>
<keyword evidence="4" id="KW-0813">Transport</keyword>
<evidence type="ECO:0000256" key="1">
    <source>
        <dbReference type="ARBA" id="ARBA00004230"/>
    </source>
</evidence>
<sequence length="224" mass="25559">MAAIPTEYPPATDAEFADFINFADSTSGWSEAYSAETVHVWDQKSDKSAVNVVKLHAVFTDIDAGVLYDTLHDPEYRQVWDESMIEGFCIEKINSHNDVGYYSAKAPPGVSNRDFVNERSWKVTDDREFLIMNHSVIHPKQPEKKGFVRANSIRTGYLVRRREVGGCEMTYITQTDPKGWIPTMLTNKVTKTFAPKIIDKLEKAAKAYPEWKAQHNPTDKPWRV</sequence>
<keyword evidence="10" id="KW-0969">Cilium</keyword>
<comment type="subcellular location">
    <subcellularLocation>
        <location evidence="1">Cell projection</location>
        <location evidence="1">Cilium</location>
        <location evidence="1">Flagellum</location>
    </subcellularLocation>
    <subcellularLocation>
        <location evidence="3">Cytoplasm</location>
    </subcellularLocation>
    <subcellularLocation>
        <location evidence="2">Membrane</location>
    </subcellularLocation>
</comment>
<dbReference type="Gene3D" id="3.30.530.20">
    <property type="match status" value="1"/>
</dbReference>
<evidence type="ECO:0000256" key="5">
    <source>
        <dbReference type="ARBA" id="ARBA00022490"/>
    </source>
</evidence>
<dbReference type="SMART" id="SM00234">
    <property type="entry name" value="START"/>
    <property type="match status" value="1"/>
</dbReference>
<dbReference type="Proteomes" id="UP000241769">
    <property type="component" value="Unassembled WGS sequence"/>
</dbReference>
<evidence type="ECO:0000313" key="19">
    <source>
        <dbReference type="Proteomes" id="UP000241769"/>
    </source>
</evidence>
<dbReference type="InParanoid" id="A0A2P6NVM6"/>
<keyword evidence="8" id="KW-0007">Acetylation</keyword>
<dbReference type="InterPro" id="IPR002913">
    <property type="entry name" value="START_lipid-bd_dom"/>
</dbReference>
<protein>
    <recommendedName>
        <fullName evidence="14">START domain-containing protein 10</fullName>
    </recommendedName>
    <alternativeName>
        <fullName evidence="15">PCTP-like protein</fullName>
    </alternativeName>
    <alternativeName>
        <fullName evidence="16">StAR-related lipid transfer protein 10</fullName>
    </alternativeName>
</protein>
<dbReference type="InterPro" id="IPR041951">
    <property type="entry name" value="STARD10_START"/>
</dbReference>
<evidence type="ECO:0000256" key="16">
    <source>
        <dbReference type="ARBA" id="ARBA00080073"/>
    </source>
</evidence>
<dbReference type="AlphaFoldDB" id="A0A2P6NVM6"/>
<evidence type="ECO:0000256" key="6">
    <source>
        <dbReference type="ARBA" id="ARBA00022553"/>
    </source>
</evidence>
<dbReference type="EMBL" id="MDYQ01000016">
    <property type="protein sequence ID" value="PRP87986.1"/>
    <property type="molecule type" value="Genomic_DNA"/>
</dbReference>
<keyword evidence="5" id="KW-0963">Cytoplasm</keyword>
<dbReference type="GO" id="GO:0005829">
    <property type="term" value="C:cytosol"/>
    <property type="evidence" value="ECO:0007669"/>
    <property type="project" value="UniProtKB-ARBA"/>
</dbReference>
<dbReference type="PROSITE" id="PS50848">
    <property type="entry name" value="START"/>
    <property type="match status" value="1"/>
</dbReference>
<evidence type="ECO:0000256" key="13">
    <source>
        <dbReference type="ARBA" id="ARBA00023273"/>
    </source>
</evidence>
<evidence type="ECO:0000256" key="10">
    <source>
        <dbReference type="ARBA" id="ARBA00023069"/>
    </source>
</evidence>
<dbReference type="CDD" id="cd08871">
    <property type="entry name" value="START_STARD10-like"/>
    <property type="match status" value="1"/>
</dbReference>
<evidence type="ECO:0000256" key="15">
    <source>
        <dbReference type="ARBA" id="ARBA00076937"/>
    </source>
</evidence>
<dbReference type="PANTHER" id="PTHR19308:SF14">
    <property type="entry name" value="START DOMAIN-CONTAINING PROTEIN"/>
    <property type="match status" value="1"/>
</dbReference>
<dbReference type="FunFam" id="3.30.530.20:FF:000008">
    <property type="entry name" value="START domain containing 10"/>
    <property type="match status" value="1"/>
</dbReference>
<dbReference type="Pfam" id="PF01852">
    <property type="entry name" value="START"/>
    <property type="match status" value="1"/>
</dbReference>
<keyword evidence="12" id="KW-0472">Membrane</keyword>
<evidence type="ECO:0000256" key="12">
    <source>
        <dbReference type="ARBA" id="ARBA00023136"/>
    </source>
</evidence>
<keyword evidence="6" id="KW-0597">Phosphoprotein</keyword>
<reference evidence="18 19" key="1">
    <citation type="journal article" date="2018" name="Genome Biol. Evol.">
        <title>Multiple Roots of Fruiting Body Formation in Amoebozoa.</title>
        <authorList>
            <person name="Hillmann F."/>
            <person name="Forbes G."/>
            <person name="Novohradska S."/>
            <person name="Ferling I."/>
            <person name="Riege K."/>
            <person name="Groth M."/>
            <person name="Westermann M."/>
            <person name="Marz M."/>
            <person name="Spaller T."/>
            <person name="Winckler T."/>
            <person name="Schaap P."/>
            <person name="Glockner G."/>
        </authorList>
    </citation>
    <scope>NUCLEOTIDE SEQUENCE [LARGE SCALE GENOMIC DNA]</scope>
    <source>
        <strain evidence="18 19">Jena</strain>
    </source>
</reference>
<keyword evidence="11" id="KW-0446">Lipid-binding</keyword>
<dbReference type="GO" id="GO:0008289">
    <property type="term" value="F:lipid binding"/>
    <property type="evidence" value="ECO:0007669"/>
    <property type="project" value="UniProtKB-KW"/>
</dbReference>
<dbReference type="InterPro" id="IPR023393">
    <property type="entry name" value="START-like_dom_sf"/>
</dbReference>
<keyword evidence="7" id="KW-0282">Flagellum</keyword>
<dbReference type="PANTHER" id="PTHR19308">
    <property type="entry name" value="PHOSPHATIDYLCHOLINE TRANSFER PROTEIN"/>
    <property type="match status" value="1"/>
</dbReference>
<evidence type="ECO:0000256" key="14">
    <source>
        <dbReference type="ARBA" id="ARBA00070345"/>
    </source>
</evidence>
<dbReference type="GO" id="GO:0031514">
    <property type="term" value="C:motile cilium"/>
    <property type="evidence" value="ECO:0007669"/>
    <property type="project" value="UniProtKB-SubCell"/>
</dbReference>
<evidence type="ECO:0000256" key="4">
    <source>
        <dbReference type="ARBA" id="ARBA00022448"/>
    </source>
</evidence>
<organism evidence="18 19">
    <name type="scientific">Planoprotostelium fungivorum</name>
    <dbReference type="NCBI Taxonomy" id="1890364"/>
    <lineage>
        <taxon>Eukaryota</taxon>
        <taxon>Amoebozoa</taxon>
        <taxon>Evosea</taxon>
        <taxon>Variosea</taxon>
        <taxon>Cavosteliida</taxon>
        <taxon>Cavosteliaceae</taxon>
        <taxon>Planoprotostelium</taxon>
    </lineage>
</organism>
<accession>A0A2P6NVM6</accession>